<evidence type="ECO:0000313" key="2">
    <source>
        <dbReference type="Proteomes" id="UP001592528"/>
    </source>
</evidence>
<dbReference type="EMBL" id="JBHEZZ010000022">
    <property type="protein sequence ID" value="MFC1405554.1"/>
    <property type="molecule type" value="Genomic_DNA"/>
</dbReference>
<proteinExistence type="predicted"/>
<dbReference type="Proteomes" id="UP001592528">
    <property type="component" value="Unassembled WGS sequence"/>
</dbReference>
<keyword evidence="2" id="KW-1185">Reference proteome</keyword>
<gene>
    <name evidence="1" type="ORF">ACEZDJ_30130</name>
</gene>
<dbReference type="RefSeq" id="WP_051726213.1">
    <property type="nucleotide sequence ID" value="NZ_JBHEZZ010000022.1"/>
</dbReference>
<comment type="caution">
    <text evidence="1">The sequence shown here is derived from an EMBL/GenBank/DDBJ whole genome shotgun (WGS) entry which is preliminary data.</text>
</comment>
<sequence>MDALEFRPTHVAPPDGLATWARPDFSEPSVRLDALLPVQVADRLGDWARVVCSNGWTAWVDGRLLVSLPHRPPGTAQPLTRADDPRPLLRRLEHALAQYREQAEDLAEGTIDLEAFRHLTRGLRLGVVLDGDAAWLLDLDQGRWFYCDGLQLHSYAAVEPPGTSANPAAAPPGPGPGGGEV</sequence>
<organism evidence="1 2">
    <name type="scientific">Streptacidiphilus cavernicola</name>
    <dbReference type="NCBI Taxonomy" id="3342716"/>
    <lineage>
        <taxon>Bacteria</taxon>
        <taxon>Bacillati</taxon>
        <taxon>Actinomycetota</taxon>
        <taxon>Actinomycetes</taxon>
        <taxon>Kitasatosporales</taxon>
        <taxon>Streptomycetaceae</taxon>
        <taxon>Streptacidiphilus</taxon>
    </lineage>
</organism>
<evidence type="ECO:0008006" key="3">
    <source>
        <dbReference type="Google" id="ProtNLM"/>
    </source>
</evidence>
<accession>A0ABV6UVQ9</accession>
<reference evidence="1 2" key="1">
    <citation type="submission" date="2024-09" db="EMBL/GenBank/DDBJ databases">
        <authorList>
            <person name="Lee S.D."/>
        </authorList>
    </citation>
    <scope>NUCLEOTIDE SEQUENCE [LARGE SCALE GENOMIC DNA]</scope>
    <source>
        <strain evidence="1 2">N1-5</strain>
    </source>
</reference>
<protein>
    <recommendedName>
        <fullName evidence="3">DUF2262 domain-containing protein</fullName>
    </recommendedName>
</protein>
<name>A0ABV6UVQ9_9ACTN</name>
<evidence type="ECO:0000313" key="1">
    <source>
        <dbReference type="EMBL" id="MFC1405554.1"/>
    </source>
</evidence>